<dbReference type="EMBL" id="JAVRRA010000551">
    <property type="protein sequence ID" value="KAK5286176.1"/>
    <property type="molecule type" value="Genomic_DNA"/>
</dbReference>
<feature type="non-terminal residue" evidence="2">
    <location>
        <position position="1"/>
    </location>
</feature>
<accession>A0ABR0M689</accession>
<evidence type="ECO:0000256" key="1">
    <source>
        <dbReference type="SAM" id="MobiDB-lite"/>
    </source>
</evidence>
<keyword evidence="3" id="KW-1185">Reference proteome</keyword>
<dbReference type="Proteomes" id="UP001357485">
    <property type="component" value="Unassembled WGS sequence"/>
</dbReference>
<protein>
    <submittedName>
        <fullName evidence="2">Uncharacterized protein</fullName>
    </submittedName>
</protein>
<feature type="region of interest" description="Disordered" evidence="1">
    <location>
        <begin position="1"/>
        <end position="58"/>
    </location>
</feature>
<feature type="region of interest" description="Disordered" evidence="1">
    <location>
        <begin position="103"/>
        <end position="190"/>
    </location>
</feature>
<feature type="compositionally biased region" description="Basic and acidic residues" evidence="1">
    <location>
        <begin position="27"/>
        <end position="50"/>
    </location>
</feature>
<gene>
    <name evidence="2" type="ORF">LTR16_004289</name>
</gene>
<feature type="region of interest" description="Disordered" evidence="1">
    <location>
        <begin position="244"/>
        <end position="282"/>
    </location>
</feature>
<reference evidence="2 3" key="1">
    <citation type="submission" date="2023-08" db="EMBL/GenBank/DDBJ databases">
        <title>Black Yeasts Isolated from many extreme environments.</title>
        <authorList>
            <person name="Coleine C."/>
            <person name="Stajich J.E."/>
            <person name="Selbmann L."/>
        </authorList>
    </citation>
    <scope>NUCLEOTIDE SEQUENCE [LARGE SCALE GENOMIC DNA]</scope>
    <source>
        <strain evidence="2 3">CCFEE 536</strain>
    </source>
</reference>
<sequence>TPLTNLMEATDYQRRVYRDVGQSGTSRKSEPASGHDRNDSRHTLSYDPRAETFTQGIGPCTLNRLDASTQGTKHRNVSGWSSLEGIQSGESSKSTIMGYYESSQHQQVLVDSSNPSPNGSTSHGTPKPSGTSSCDVVNWLKEVQKSSSHTVEETVSEGSSLYGISDSENAGDNGSVHQAASNHTEHASVDTPAIVSEDDFHSAREVATPHTPYCQLDGSVQYWESGRSAYYWVFPDNLNHHDTTLGHQTVPDSGETPTRGMPSNTNGGDANSTPTVDSSVGNDYHIRNSPSFMMRPEEVQNARLAKLEYGPDFVDRKVDAAPPPEVKALAPQSWLRSSIIYLLERLRLPVDPRVNRRDRTREPRLKPRECSEPTCHHPEPHYLPGILQGISMVSLLSRWESSHEKVLERRDSLQTKAEVGRSKHSTDTISLSEDQVALPSEGKSCRAGTGSMPERCFSIDAGIVFAGNEDHTAEPRRSGAVVVSSTGGANPFQIVPDYTDEQLAEIAMRGLEFPEEDKEMLANQDGETN</sequence>
<proteinExistence type="predicted"/>
<feature type="compositionally biased region" description="Polar residues" evidence="1">
    <location>
        <begin position="261"/>
        <end position="281"/>
    </location>
</feature>
<feature type="compositionally biased region" description="Polar residues" evidence="1">
    <location>
        <begin position="103"/>
        <end position="135"/>
    </location>
</feature>
<feature type="compositionally biased region" description="Polar residues" evidence="1">
    <location>
        <begin position="166"/>
        <end position="182"/>
    </location>
</feature>
<evidence type="ECO:0000313" key="3">
    <source>
        <dbReference type="Proteomes" id="UP001357485"/>
    </source>
</evidence>
<name>A0ABR0M689_9PEZI</name>
<organism evidence="2 3">
    <name type="scientific">Cryomyces antarcticus</name>
    <dbReference type="NCBI Taxonomy" id="329879"/>
    <lineage>
        <taxon>Eukaryota</taxon>
        <taxon>Fungi</taxon>
        <taxon>Dikarya</taxon>
        <taxon>Ascomycota</taxon>
        <taxon>Pezizomycotina</taxon>
        <taxon>Dothideomycetes</taxon>
        <taxon>Dothideomycetes incertae sedis</taxon>
        <taxon>Cryomyces</taxon>
    </lineage>
</organism>
<comment type="caution">
    <text evidence="2">The sequence shown here is derived from an EMBL/GenBank/DDBJ whole genome shotgun (WGS) entry which is preliminary data.</text>
</comment>
<evidence type="ECO:0000313" key="2">
    <source>
        <dbReference type="EMBL" id="KAK5286176.1"/>
    </source>
</evidence>